<dbReference type="SUPFAM" id="SSF53756">
    <property type="entry name" value="UDP-Glycosyltransferase/glycogen phosphorylase"/>
    <property type="match status" value="1"/>
</dbReference>
<organism evidence="5 6">
    <name type="scientific">Roseiarcus fermentans</name>
    <dbReference type="NCBI Taxonomy" id="1473586"/>
    <lineage>
        <taxon>Bacteria</taxon>
        <taxon>Pseudomonadati</taxon>
        <taxon>Pseudomonadota</taxon>
        <taxon>Alphaproteobacteria</taxon>
        <taxon>Hyphomicrobiales</taxon>
        <taxon>Roseiarcaceae</taxon>
        <taxon>Roseiarcus</taxon>
    </lineage>
</organism>
<reference evidence="5 6" key="1">
    <citation type="submission" date="2018-06" db="EMBL/GenBank/DDBJ databases">
        <title>Genomic Encyclopedia of Type Strains, Phase IV (KMG-IV): sequencing the most valuable type-strain genomes for metagenomic binning, comparative biology and taxonomic classification.</title>
        <authorList>
            <person name="Goeker M."/>
        </authorList>
    </citation>
    <scope>NUCLEOTIDE SEQUENCE [LARGE SCALE GENOMIC DNA]</scope>
    <source>
        <strain evidence="5 6">DSM 24875</strain>
    </source>
</reference>
<dbReference type="Pfam" id="PF00534">
    <property type="entry name" value="Glycos_transf_1"/>
    <property type="match status" value="1"/>
</dbReference>
<evidence type="ECO:0000256" key="1">
    <source>
        <dbReference type="ARBA" id="ARBA00009481"/>
    </source>
</evidence>
<evidence type="ECO:0000256" key="2">
    <source>
        <dbReference type="ARBA" id="ARBA00022676"/>
    </source>
</evidence>
<accession>A0A366FJF3</accession>
<dbReference type="Gene3D" id="3.40.50.2000">
    <property type="entry name" value="Glycogen Phosphorylase B"/>
    <property type="match status" value="2"/>
</dbReference>
<comment type="caution">
    <text evidence="5">The sequence shown here is derived from an EMBL/GenBank/DDBJ whole genome shotgun (WGS) entry which is preliminary data.</text>
</comment>
<feature type="domain" description="Glycosyl transferase family 1" evidence="4">
    <location>
        <begin position="173"/>
        <end position="320"/>
    </location>
</feature>
<name>A0A366FJF3_9HYPH</name>
<dbReference type="RefSeq" id="WP_245427656.1">
    <property type="nucleotide sequence ID" value="NZ_QNRK01000011.1"/>
</dbReference>
<protein>
    <submittedName>
        <fullName evidence="5">Mannosyltransferase</fullName>
    </submittedName>
</protein>
<keyword evidence="2 5" id="KW-0328">Glycosyltransferase</keyword>
<proteinExistence type="inferred from homology"/>
<comment type="similarity">
    <text evidence="1">Belongs to the glycosyltransferase group 1 family. Glycosyltransferase 4 subfamily.</text>
</comment>
<dbReference type="InterPro" id="IPR001296">
    <property type="entry name" value="Glyco_trans_1"/>
</dbReference>
<dbReference type="PANTHER" id="PTHR12526">
    <property type="entry name" value="GLYCOSYLTRANSFERASE"/>
    <property type="match status" value="1"/>
</dbReference>
<evidence type="ECO:0000259" key="4">
    <source>
        <dbReference type="Pfam" id="PF00534"/>
    </source>
</evidence>
<dbReference type="EMBL" id="QNRK01000011">
    <property type="protein sequence ID" value="RBP13839.1"/>
    <property type="molecule type" value="Genomic_DNA"/>
</dbReference>
<dbReference type="Proteomes" id="UP000253529">
    <property type="component" value="Unassembled WGS sequence"/>
</dbReference>
<evidence type="ECO:0000313" key="5">
    <source>
        <dbReference type="EMBL" id="RBP13839.1"/>
    </source>
</evidence>
<dbReference type="GO" id="GO:0016757">
    <property type="term" value="F:glycosyltransferase activity"/>
    <property type="evidence" value="ECO:0007669"/>
    <property type="project" value="UniProtKB-KW"/>
</dbReference>
<keyword evidence="6" id="KW-1185">Reference proteome</keyword>
<evidence type="ECO:0000313" key="6">
    <source>
        <dbReference type="Proteomes" id="UP000253529"/>
    </source>
</evidence>
<dbReference type="AlphaFoldDB" id="A0A366FJF3"/>
<sequence length="369" mass="40093">MTEAGRIDLDAVEAVIPNLKRRYSGVTATNRTIAPLIAGRCEAVWFGPDRPDGIAGLSLLDLVRLRFRPPKGRRARIWHARRNTEMLLGLVLKGLGFRLKLVFTSAGQRRKTAYTNFLIARMDAVIATSAVSASFVERPATVIHHGVDLDLYKPPADRAAEYAATGLPGRYGIATFGRVRKQKGSDLFVEAMCRLLPKYPDFAAVIVGHVSADNAQFVDRLKGRAAAAGLSERIRFLGERPIEEVPLWYRRVSITVFASRVEGFGLTLLEAMAAENAVIATRAGAAELVIDDGDTGFLAPVDDVDALAAAIEPMMRAPERIPTIGARARVRIARDFSREREADEIVAVYRRVWEGAGAGGANQASAASS</sequence>
<dbReference type="PANTHER" id="PTHR12526:SF640">
    <property type="entry name" value="COLANIC ACID BIOSYNTHESIS GLYCOSYLTRANSFERASE WCAL-RELATED"/>
    <property type="match status" value="1"/>
</dbReference>
<dbReference type="CDD" id="cd03801">
    <property type="entry name" value="GT4_PimA-like"/>
    <property type="match status" value="1"/>
</dbReference>
<evidence type="ECO:0000256" key="3">
    <source>
        <dbReference type="ARBA" id="ARBA00022679"/>
    </source>
</evidence>
<gene>
    <name evidence="5" type="ORF">DFR50_111101</name>
</gene>
<keyword evidence="3 5" id="KW-0808">Transferase</keyword>